<dbReference type="EMBL" id="JARBJD010000043">
    <property type="protein sequence ID" value="KAK2957740.1"/>
    <property type="molecule type" value="Genomic_DNA"/>
</dbReference>
<accession>A0ABQ9Y1Y9</accession>
<name>A0ABQ9Y1Y9_9EUKA</name>
<protein>
    <submittedName>
        <fullName evidence="1">Uncharacterized protein</fullName>
    </submittedName>
</protein>
<evidence type="ECO:0000313" key="1">
    <source>
        <dbReference type="EMBL" id="KAK2957740.1"/>
    </source>
</evidence>
<keyword evidence="2" id="KW-1185">Reference proteome</keyword>
<dbReference type="Proteomes" id="UP001281761">
    <property type="component" value="Unassembled WGS sequence"/>
</dbReference>
<gene>
    <name evidence="1" type="ORF">BLNAU_7174</name>
</gene>
<organism evidence="1 2">
    <name type="scientific">Blattamonas nauphoetae</name>
    <dbReference type="NCBI Taxonomy" id="2049346"/>
    <lineage>
        <taxon>Eukaryota</taxon>
        <taxon>Metamonada</taxon>
        <taxon>Preaxostyla</taxon>
        <taxon>Oxymonadida</taxon>
        <taxon>Blattamonas</taxon>
    </lineage>
</organism>
<comment type="caution">
    <text evidence="1">The sequence shown here is derived from an EMBL/GenBank/DDBJ whole genome shotgun (WGS) entry which is preliminary data.</text>
</comment>
<evidence type="ECO:0000313" key="2">
    <source>
        <dbReference type="Proteomes" id="UP001281761"/>
    </source>
</evidence>
<reference evidence="1 2" key="1">
    <citation type="journal article" date="2022" name="bioRxiv">
        <title>Genomics of Preaxostyla Flagellates Illuminates Evolutionary Transitions and the Path Towards Mitochondrial Loss.</title>
        <authorList>
            <person name="Novak L.V.F."/>
            <person name="Treitli S.C."/>
            <person name="Pyrih J."/>
            <person name="Halakuc P."/>
            <person name="Pipaliya S.V."/>
            <person name="Vacek V."/>
            <person name="Brzon O."/>
            <person name="Soukal P."/>
            <person name="Eme L."/>
            <person name="Dacks J.B."/>
            <person name="Karnkowska A."/>
            <person name="Elias M."/>
            <person name="Hampl V."/>
        </authorList>
    </citation>
    <scope>NUCLEOTIDE SEQUENCE [LARGE SCALE GENOMIC DNA]</scope>
    <source>
        <strain evidence="1">NAU3</strain>
        <tissue evidence="1">Gut</tissue>
    </source>
</reference>
<sequence length="145" mass="16543">MEGEDTSTALGISLERLHVQVNLNFAHTDHLHNSTQTELHKVRPVRSHSLLLRKQPRRCSCTPVEQIDPLSRFPIRDSSVTPISPFPPSSHPLFCSSRHLPMLGCISCQPSKKRDCIFFISVEFGNVDFRFDLLCRFLSPDDIIF</sequence>
<proteinExistence type="predicted"/>